<dbReference type="InterPro" id="IPR036188">
    <property type="entry name" value="FAD/NAD-bd_sf"/>
</dbReference>
<dbReference type="AlphaFoldDB" id="A0AAV9NER2"/>
<organism evidence="6 7">
    <name type="scientific">Exophiala bonariae</name>
    <dbReference type="NCBI Taxonomy" id="1690606"/>
    <lineage>
        <taxon>Eukaryota</taxon>
        <taxon>Fungi</taxon>
        <taxon>Dikarya</taxon>
        <taxon>Ascomycota</taxon>
        <taxon>Pezizomycotina</taxon>
        <taxon>Eurotiomycetes</taxon>
        <taxon>Chaetothyriomycetidae</taxon>
        <taxon>Chaetothyriales</taxon>
        <taxon>Herpotrichiellaceae</taxon>
        <taxon>Exophiala</taxon>
    </lineage>
</organism>
<evidence type="ECO:0000313" key="6">
    <source>
        <dbReference type="EMBL" id="KAK5055329.1"/>
    </source>
</evidence>
<dbReference type="GO" id="GO:0050661">
    <property type="term" value="F:NADP binding"/>
    <property type="evidence" value="ECO:0007669"/>
    <property type="project" value="InterPro"/>
</dbReference>
<dbReference type="GeneID" id="89981215"/>
<keyword evidence="5" id="KW-0560">Oxidoreductase</keyword>
<dbReference type="EMBL" id="JAVRRD010000009">
    <property type="protein sequence ID" value="KAK5055329.1"/>
    <property type="molecule type" value="Genomic_DNA"/>
</dbReference>
<evidence type="ECO:0000256" key="5">
    <source>
        <dbReference type="ARBA" id="ARBA00023002"/>
    </source>
</evidence>
<evidence type="ECO:0008006" key="8">
    <source>
        <dbReference type="Google" id="ProtNLM"/>
    </source>
</evidence>
<dbReference type="Pfam" id="PF00743">
    <property type="entry name" value="FMO-like"/>
    <property type="match status" value="1"/>
</dbReference>
<evidence type="ECO:0000256" key="1">
    <source>
        <dbReference type="ARBA" id="ARBA00001974"/>
    </source>
</evidence>
<dbReference type="Gene3D" id="3.50.50.60">
    <property type="entry name" value="FAD/NAD(P)-binding domain"/>
    <property type="match status" value="2"/>
</dbReference>
<dbReference type="Proteomes" id="UP001358417">
    <property type="component" value="Unassembled WGS sequence"/>
</dbReference>
<keyword evidence="3" id="KW-0285">Flavoprotein</keyword>
<proteinExistence type="inferred from homology"/>
<comment type="cofactor">
    <cofactor evidence="1">
        <name>FAD</name>
        <dbReference type="ChEBI" id="CHEBI:57692"/>
    </cofactor>
</comment>
<keyword evidence="7" id="KW-1185">Reference proteome</keyword>
<name>A0AAV9NER2_9EURO</name>
<accession>A0AAV9NER2</accession>
<keyword evidence="4" id="KW-0274">FAD</keyword>
<dbReference type="PANTHER" id="PTHR42877:SF7">
    <property type="entry name" value="FLAVIN-BINDING MONOOXYGENASE-RELATED"/>
    <property type="match status" value="1"/>
</dbReference>
<gene>
    <name evidence="6" type="ORF">LTR84_013079</name>
</gene>
<sequence>MHLNDSSSATLDDATTQLDIVQPAIPAQMSDRPIEAKISHENDWYNQDFEGFRVSEHPLYTKRHLRIVCVGAGATGLQIAYKAERILQNVDLQIYEKNNDIGGTWLENRYPGCTCDIPSHAYQFTWARNSNWSQFYSSSQEIWQYFKDIATKFNLEKYIQFKTVVKSAVWHEARGQYELKIRNADGAQVVDWCDVLISGSGILNSWKYPDIPGLDTFKGKLMHSAKWDESYDLTGKKVAVIGGGSSAVQLIPSIQPKVKHLKAFLRSPVWITTGFGAKYAAKDGTNFQYSEEQKKQFEEDSESYNQYCRDVEGELNKRFSLMHTQDKDQLDSRSSTMAMMTEQLNGDPTLTKRMIPEFALGCRRMTPGSGYLQSLTKENVETIHKSVIRLTETGIVDESGTEHEVDVVICATGFDTSFTPHFDLTGRDGANIKKQFGDFPVGYLGVTVENFPNFFLLIGPNGPTSHGSLLQVLEWYTRYAFQVIEKFQTEGIKTFEPKKSVIKDHYNYTHEFMKRMVWSSGKRTRMLIIAVYIDKNVHPACRSWFKNGKVHGPVTAIYPGSRLHFFELLKQVRWEDYELTYLSKNRFQFLGNGYTHCEIGDDTDSVWYLDDPFNRV</sequence>
<dbReference type="GO" id="GO:0004499">
    <property type="term" value="F:N,N-dimethylaniline monooxygenase activity"/>
    <property type="evidence" value="ECO:0007669"/>
    <property type="project" value="InterPro"/>
</dbReference>
<dbReference type="PRINTS" id="PR00368">
    <property type="entry name" value="FADPNR"/>
</dbReference>
<evidence type="ECO:0000313" key="7">
    <source>
        <dbReference type="Proteomes" id="UP001358417"/>
    </source>
</evidence>
<reference evidence="6 7" key="1">
    <citation type="submission" date="2023-08" db="EMBL/GenBank/DDBJ databases">
        <title>Black Yeasts Isolated from many extreme environments.</title>
        <authorList>
            <person name="Coleine C."/>
            <person name="Stajich J.E."/>
            <person name="Selbmann L."/>
        </authorList>
    </citation>
    <scope>NUCLEOTIDE SEQUENCE [LARGE SCALE GENOMIC DNA]</scope>
    <source>
        <strain evidence="6 7">CCFEE 5792</strain>
    </source>
</reference>
<dbReference type="SUPFAM" id="SSF51905">
    <property type="entry name" value="FAD/NAD(P)-binding domain"/>
    <property type="match status" value="3"/>
</dbReference>
<comment type="caution">
    <text evidence="6">The sequence shown here is derived from an EMBL/GenBank/DDBJ whole genome shotgun (WGS) entry which is preliminary data.</text>
</comment>
<evidence type="ECO:0000256" key="2">
    <source>
        <dbReference type="ARBA" id="ARBA00010139"/>
    </source>
</evidence>
<dbReference type="RefSeq" id="XP_064707760.1">
    <property type="nucleotide sequence ID" value="XM_064856584.1"/>
</dbReference>
<protein>
    <recommendedName>
        <fullName evidence="8">Cyclohexanone monooxygenase</fullName>
    </recommendedName>
</protein>
<dbReference type="InterPro" id="IPR020946">
    <property type="entry name" value="Flavin_mOase-like"/>
</dbReference>
<dbReference type="PANTHER" id="PTHR42877">
    <property type="entry name" value="L-ORNITHINE N(5)-MONOOXYGENASE-RELATED"/>
    <property type="match status" value="1"/>
</dbReference>
<evidence type="ECO:0000256" key="4">
    <source>
        <dbReference type="ARBA" id="ARBA00022827"/>
    </source>
</evidence>
<comment type="similarity">
    <text evidence="2">Belongs to the FAD-binding monooxygenase family.</text>
</comment>
<dbReference type="GO" id="GO:0050660">
    <property type="term" value="F:flavin adenine dinucleotide binding"/>
    <property type="evidence" value="ECO:0007669"/>
    <property type="project" value="InterPro"/>
</dbReference>
<dbReference type="InterPro" id="IPR051209">
    <property type="entry name" value="FAD-bind_Monooxygenase_sf"/>
</dbReference>
<evidence type="ECO:0000256" key="3">
    <source>
        <dbReference type="ARBA" id="ARBA00022630"/>
    </source>
</evidence>